<protein>
    <recommendedName>
        <fullName evidence="6">ITGAV</fullName>
    </recommendedName>
</protein>
<keyword evidence="3" id="KW-0732">Signal</keyword>
<keyword evidence="2" id="KW-0472">Membrane</keyword>
<feature type="chain" id="PRO_5034422503" description="ITGAV" evidence="3">
    <location>
        <begin position="31"/>
        <end position="183"/>
    </location>
</feature>
<feature type="repeat" description="FG-GAP" evidence="1">
    <location>
        <begin position="32"/>
        <end position="97"/>
    </location>
</feature>
<dbReference type="PROSITE" id="PS51470">
    <property type="entry name" value="FG_GAP"/>
    <property type="match status" value="2"/>
</dbReference>
<keyword evidence="2" id="KW-1133">Transmembrane helix</keyword>
<dbReference type="AlphaFoldDB" id="A0A8D1J5U0"/>
<name>A0A8D1J5U0_PIG</name>
<dbReference type="Gene3D" id="2.130.10.130">
    <property type="entry name" value="Integrin alpha, N-terminal"/>
    <property type="match status" value="1"/>
</dbReference>
<evidence type="ECO:0000313" key="4">
    <source>
        <dbReference type="Ensembl" id="ENSSSCP00045043587.1"/>
    </source>
</evidence>
<dbReference type="InterPro" id="IPR013519">
    <property type="entry name" value="Int_alpha_beta-p"/>
</dbReference>
<proteinExistence type="predicted"/>
<dbReference type="SMART" id="SM00191">
    <property type="entry name" value="Int_alpha"/>
    <property type="match status" value="1"/>
</dbReference>
<sequence length="183" mass="20737">MASLPRRRLRLRPRRLLLLLPGFLLPLCGAFNLDVDSPAEYSGPEGSYFGFAVDFFVPSASSMFLLVGAPKANTTQPGIVEGGQVLKCDWSSHRGCQPIEFDATGNRDYAKDDPLEFKSHQWFGASVRSKQDKILACAPLYHWRTEMKQEREPVGTCFLQDGTKTVEYAPCRSSMYRELYWFL</sequence>
<evidence type="ECO:0008006" key="6">
    <source>
        <dbReference type="Google" id="ProtNLM"/>
    </source>
</evidence>
<dbReference type="PANTHER" id="PTHR23220">
    <property type="entry name" value="INTEGRIN ALPHA"/>
    <property type="match status" value="1"/>
</dbReference>
<accession>A0A8D1J5U0</accession>
<dbReference type="Ensembl" id="ENSSSCT00045061975.1">
    <property type="protein sequence ID" value="ENSSSCP00045043587.1"/>
    <property type="gene ID" value="ENSSSCG00045036086.1"/>
</dbReference>
<evidence type="ECO:0000256" key="2">
    <source>
        <dbReference type="SAM" id="Phobius"/>
    </source>
</evidence>
<dbReference type="SUPFAM" id="SSF69318">
    <property type="entry name" value="Integrin alpha N-terminal domain"/>
    <property type="match status" value="1"/>
</dbReference>
<organism evidence="4 5">
    <name type="scientific">Sus scrofa</name>
    <name type="common">Pig</name>
    <dbReference type="NCBI Taxonomy" id="9823"/>
    <lineage>
        <taxon>Eukaryota</taxon>
        <taxon>Metazoa</taxon>
        <taxon>Chordata</taxon>
        <taxon>Craniata</taxon>
        <taxon>Vertebrata</taxon>
        <taxon>Euteleostomi</taxon>
        <taxon>Mammalia</taxon>
        <taxon>Eutheria</taxon>
        <taxon>Laurasiatheria</taxon>
        <taxon>Artiodactyla</taxon>
        <taxon>Suina</taxon>
        <taxon>Suidae</taxon>
        <taxon>Sus</taxon>
    </lineage>
</organism>
<feature type="repeat" description="FG-GAP" evidence="1">
    <location>
        <begin position="108"/>
        <end position="169"/>
    </location>
</feature>
<evidence type="ECO:0000313" key="5">
    <source>
        <dbReference type="Proteomes" id="UP000694728"/>
    </source>
</evidence>
<feature type="transmembrane region" description="Helical" evidence="2">
    <location>
        <begin position="48"/>
        <end position="67"/>
    </location>
</feature>
<evidence type="ECO:0000256" key="1">
    <source>
        <dbReference type="PROSITE-ProRule" id="PRU00803"/>
    </source>
</evidence>
<feature type="signal peptide" evidence="3">
    <location>
        <begin position="1"/>
        <end position="30"/>
    </location>
</feature>
<keyword evidence="2" id="KW-0812">Transmembrane</keyword>
<reference evidence="4" key="1">
    <citation type="submission" date="2025-08" db="UniProtKB">
        <authorList>
            <consortium name="Ensembl"/>
        </authorList>
    </citation>
    <scope>IDENTIFICATION</scope>
</reference>
<dbReference type="InterPro" id="IPR028994">
    <property type="entry name" value="Integrin_alpha_N"/>
</dbReference>
<dbReference type="PANTHER" id="PTHR23220:SF4">
    <property type="entry name" value="INTEGRIN ALPHA-V"/>
    <property type="match status" value="1"/>
</dbReference>
<evidence type="ECO:0000256" key="3">
    <source>
        <dbReference type="SAM" id="SignalP"/>
    </source>
</evidence>
<dbReference type="Proteomes" id="UP000694728">
    <property type="component" value="Unplaced"/>
</dbReference>